<comment type="caution">
    <text evidence="2">The sequence shown here is derived from an EMBL/GenBank/DDBJ whole genome shotgun (WGS) entry which is preliminary data.</text>
</comment>
<dbReference type="PANTHER" id="PTHR47165">
    <property type="entry name" value="OS03G0429900 PROTEIN"/>
    <property type="match status" value="1"/>
</dbReference>
<dbReference type="Pfam" id="PF02721">
    <property type="entry name" value="DUF223"/>
    <property type="match status" value="1"/>
</dbReference>
<dbReference type="InterPro" id="IPR012340">
    <property type="entry name" value="NA-bd_OB-fold"/>
</dbReference>
<dbReference type="PANTHER" id="PTHR47165:SF4">
    <property type="entry name" value="OS03G0429900 PROTEIN"/>
    <property type="match status" value="1"/>
</dbReference>
<sequence length="157" mass="18164">MAFCLNLRPRREARNLHVKIHRYWDVNPRGRLMSVNIVFVDKKGDKIHGVITDPDAIRKHRKYLKEGEVVHISKFIVGPSIGQFRPTKNAYRININFGTRFESVGENFPSAQFDFVNFEEIGEDEKLEDNLKVSFISYLYLISDVGMLVVSSMNDNS</sequence>
<dbReference type="SUPFAM" id="SSF50249">
    <property type="entry name" value="Nucleic acid-binding proteins"/>
    <property type="match status" value="1"/>
</dbReference>
<protein>
    <recommendedName>
        <fullName evidence="1">Replication protein A 70 kDa DNA-binding subunit B/D first OB fold domain-containing protein</fullName>
    </recommendedName>
</protein>
<feature type="domain" description="Replication protein A 70 kDa DNA-binding subunit B/D first OB fold" evidence="1">
    <location>
        <begin position="6"/>
        <end position="100"/>
    </location>
</feature>
<dbReference type="AlphaFoldDB" id="A0AAN9ID32"/>
<evidence type="ECO:0000313" key="2">
    <source>
        <dbReference type="EMBL" id="KAK7268406.1"/>
    </source>
</evidence>
<proteinExistence type="predicted"/>
<gene>
    <name evidence="2" type="ORF">RIF29_21104</name>
</gene>
<dbReference type="CDD" id="cd04480">
    <property type="entry name" value="RPA1_DBD_A_like"/>
    <property type="match status" value="1"/>
</dbReference>
<keyword evidence="3" id="KW-1185">Reference proteome</keyword>
<dbReference type="Proteomes" id="UP001372338">
    <property type="component" value="Unassembled WGS sequence"/>
</dbReference>
<dbReference type="EMBL" id="JAYWIO010000004">
    <property type="protein sequence ID" value="KAK7268406.1"/>
    <property type="molecule type" value="Genomic_DNA"/>
</dbReference>
<dbReference type="Gene3D" id="2.40.50.140">
    <property type="entry name" value="Nucleic acid-binding proteins"/>
    <property type="match status" value="1"/>
</dbReference>
<name>A0AAN9ID32_CROPI</name>
<dbReference type="InterPro" id="IPR003871">
    <property type="entry name" value="RFA1B/D_OB_1st"/>
</dbReference>
<accession>A0AAN9ID32</accession>
<organism evidence="2 3">
    <name type="scientific">Crotalaria pallida</name>
    <name type="common">Smooth rattlebox</name>
    <name type="synonym">Crotalaria striata</name>
    <dbReference type="NCBI Taxonomy" id="3830"/>
    <lineage>
        <taxon>Eukaryota</taxon>
        <taxon>Viridiplantae</taxon>
        <taxon>Streptophyta</taxon>
        <taxon>Embryophyta</taxon>
        <taxon>Tracheophyta</taxon>
        <taxon>Spermatophyta</taxon>
        <taxon>Magnoliopsida</taxon>
        <taxon>eudicotyledons</taxon>
        <taxon>Gunneridae</taxon>
        <taxon>Pentapetalae</taxon>
        <taxon>rosids</taxon>
        <taxon>fabids</taxon>
        <taxon>Fabales</taxon>
        <taxon>Fabaceae</taxon>
        <taxon>Papilionoideae</taxon>
        <taxon>50 kb inversion clade</taxon>
        <taxon>genistoids sensu lato</taxon>
        <taxon>core genistoids</taxon>
        <taxon>Crotalarieae</taxon>
        <taxon>Crotalaria</taxon>
    </lineage>
</organism>
<reference evidence="2 3" key="1">
    <citation type="submission" date="2024-01" db="EMBL/GenBank/DDBJ databases">
        <title>The genomes of 5 underutilized Papilionoideae crops provide insights into root nodulation and disease resistanc.</title>
        <authorList>
            <person name="Yuan L."/>
        </authorList>
    </citation>
    <scope>NUCLEOTIDE SEQUENCE [LARGE SCALE GENOMIC DNA]</scope>
    <source>
        <strain evidence="2">ZHUSHIDOU_FW_LH</strain>
        <tissue evidence="2">Leaf</tissue>
    </source>
</reference>
<evidence type="ECO:0000313" key="3">
    <source>
        <dbReference type="Proteomes" id="UP001372338"/>
    </source>
</evidence>
<evidence type="ECO:0000259" key="1">
    <source>
        <dbReference type="Pfam" id="PF02721"/>
    </source>
</evidence>